<dbReference type="PROSITE" id="PS51257">
    <property type="entry name" value="PROKAR_LIPOPROTEIN"/>
    <property type="match status" value="1"/>
</dbReference>
<proteinExistence type="inferred from homology"/>
<keyword evidence="7" id="KW-1185">Reference proteome</keyword>
<evidence type="ECO:0000259" key="5">
    <source>
        <dbReference type="PROSITE" id="PS50059"/>
    </source>
</evidence>
<accession>A0A7K1GL93</accession>
<evidence type="ECO:0000256" key="3">
    <source>
        <dbReference type="PROSITE-ProRule" id="PRU00277"/>
    </source>
</evidence>
<comment type="caution">
    <text evidence="6">The sequence shown here is derived from an EMBL/GenBank/DDBJ whole genome shotgun (WGS) entry which is preliminary data.</text>
</comment>
<dbReference type="EC" id="5.2.1.8" evidence="4"/>
<dbReference type="SUPFAM" id="SSF54534">
    <property type="entry name" value="FKBP-like"/>
    <property type="match status" value="1"/>
</dbReference>
<dbReference type="GO" id="GO:0003755">
    <property type="term" value="F:peptidyl-prolyl cis-trans isomerase activity"/>
    <property type="evidence" value="ECO:0007669"/>
    <property type="project" value="UniProtKB-UniRule"/>
</dbReference>
<protein>
    <recommendedName>
        <fullName evidence="4">Peptidyl-prolyl cis-trans isomerase</fullName>
        <ecNumber evidence="4">5.2.1.8</ecNumber>
    </recommendedName>
</protein>
<dbReference type="EMBL" id="WMJY01000008">
    <property type="protein sequence ID" value="MTH29309.1"/>
    <property type="molecule type" value="Genomic_DNA"/>
</dbReference>
<dbReference type="OrthoDB" id="1093155at2"/>
<comment type="catalytic activity">
    <reaction evidence="1 3 4">
        <text>[protein]-peptidylproline (omega=180) = [protein]-peptidylproline (omega=0)</text>
        <dbReference type="Rhea" id="RHEA:16237"/>
        <dbReference type="Rhea" id="RHEA-COMP:10747"/>
        <dbReference type="Rhea" id="RHEA-COMP:10748"/>
        <dbReference type="ChEBI" id="CHEBI:83833"/>
        <dbReference type="ChEBI" id="CHEBI:83834"/>
        <dbReference type="EC" id="5.2.1.8"/>
    </reaction>
</comment>
<evidence type="ECO:0000313" key="7">
    <source>
        <dbReference type="Proteomes" id="UP000488936"/>
    </source>
</evidence>
<dbReference type="Gene3D" id="3.10.50.40">
    <property type="match status" value="1"/>
</dbReference>
<dbReference type="InterPro" id="IPR001179">
    <property type="entry name" value="PPIase_FKBP_dom"/>
</dbReference>
<reference evidence="6 7" key="1">
    <citation type="journal article" date="2006" name="Int. J. Syst. Evol. Microbiol.">
        <title>Myroides pelagicus sp. nov., isolated from seawater in Thailand.</title>
        <authorList>
            <person name="Yoon J."/>
            <person name="Maneerat S."/>
            <person name="Kawai F."/>
            <person name="Yokota A."/>
        </authorList>
    </citation>
    <scope>NUCLEOTIDE SEQUENCE [LARGE SCALE GENOMIC DNA]</scope>
    <source>
        <strain evidence="6 7">SM1T</strain>
    </source>
</reference>
<dbReference type="Pfam" id="PF00254">
    <property type="entry name" value="FKBP_C"/>
    <property type="match status" value="1"/>
</dbReference>
<name>A0A7K1GL93_9FLAO</name>
<comment type="similarity">
    <text evidence="4">Belongs to the FKBP-type PPIase family.</text>
</comment>
<feature type="domain" description="PPIase FKBP-type" evidence="5">
    <location>
        <begin position="93"/>
        <end position="180"/>
    </location>
</feature>
<organism evidence="6 7">
    <name type="scientific">Myroides pelagicus</name>
    <dbReference type="NCBI Taxonomy" id="270914"/>
    <lineage>
        <taxon>Bacteria</taxon>
        <taxon>Pseudomonadati</taxon>
        <taxon>Bacteroidota</taxon>
        <taxon>Flavobacteriia</taxon>
        <taxon>Flavobacteriales</taxon>
        <taxon>Flavobacteriaceae</taxon>
        <taxon>Myroides</taxon>
    </lineage>
</organism>
<dbReference type="RefSeq" id="WP_155035285.1">
    <property type="nucleotide sequence ID" value="NZ_JAYMMG010000018.1"/>
</dbReference>
<evidence type="ECO:0000256" key="4">
    <source>
        <dbReference type="RuleBase" id="RU003915"/>
    </source>
</evidence>
<gene>
    <name evidence="6" type="primary">gldI</name>
    <name evidence="6" type="ORF">GJV77_05150</name>
</gene>
<dbReference type="AlphaFoldDB" id="A0A7K1GL93"/>
<dbReference type="Proteomes" id="UP000488936">
    <property type="component" value="Unassembled WGS sequence"/>
</dbReference>
<dbReference type="NCBIfam" id="TIGR03516">
    <property type="entry name" value="ppisom_GldI"/>
    <property type="match status" value="1"/>
</dbReference>
<sequence>MMNYLKFYCGIILLISIAGCGQKEEARRPISEKRNSVLVNSVERNQTQLENEESLLSEYMKKNDQQSFLNSQNGFWYSYSKRLVKDSISPKTNDQVTFTYEVSNLKDSLIYSKSDIGLLTYIIEKEELLPVLRQSLKLMKQHEVIKVLTPSSLAYSYMGDKNKIHKNQPLIFTIELIKIEKQKYETYE</sequence>
<evidence type="ECO:0000256" key="2">
    <source>
        <dbReference type="ARBA" id="ARBA00023110"/>
    </source>
</evidence>
<dbReference type="PROSITE" id="PS50059">
    <property type="entry name" value="FKBP_PPIASE"/>
    <property type="match status" value="1"/>
</dbReference>
<dbReference type="InterPro" id="IPR019869">
    <property type="entry name" value="Motility-assoc_PPIase_GldI"/>
</dbReference>
<evidence type="ECO:0000313" key="6">
    <source>
        <dbReference type="EMBL" id="MTH29309.1"/>
    </source>
</evidence>
<dbReference type="InterPro" id="IPR046357">
    <property type="entry name" value="PPIase_dom_sf"/>
</dbReference>
<keyword evidence="2 3" id="KW-0697">Rotamase</keyword>
<keyword evidence="3 4" id="KW-0413">Isomerase</keyword>
<evidence type="ECO:0000256" key="1">
    <source>
        <dbReference type="ARBA" id="ARBA00000971"/>
    </source>
</evidence>